<feature type="region of interest" description="Disordered" evidence="8">
    <location>
        <begin position="913"/>
        <end position="938"/>
    </location>
</feature>
<dbReference type="Gene3D" id="3.40.50.300">
    <property type="entry name" value="P-loop containing nucleotide triphosphate hydrolases"/>
    <property type="match status" value="1"/>
</dbReference>
<dbReference type="RefSeq" id="XP_024400662.1">
    <property type="nucleotide sequence ID" value="XM_024544894.2"/>
</dbReference>
<dbReference type="PROSITE" id="PS50828">
    <property type="entry name" value="SMR"/>
    <property type="match status" value="1"/>
</dbReference>
<dbReference type="SUPFAM" id="SSF160443">
    <property type="entry name" value="SMR domain-like"/>
    <property type="match status" value="1"/>
</dbReference>
<dbReference type="Pfam" id="PF01713">
    <property type="entry name" value="Smr"/>
    <property type="match status" value="1"/>
</dbReference>
<evidence type="ECO:0000313" key="12">
    <source>
        <dbReference type="Proteomes" id="UP000006727"/>
    </source>
</evidence>
<dbReference type="SMART" id="SM00534">
    <property type="entry name" value="MUTSac"/>
    <property type="match status" value="1"/>
</dbReference>
<dbReference type="Pfam" id="PF20297">
    <property type="entry name" value="MSSS"/>
    <property type="match status" value="1"/>
</dbReference>
<dbReference type="Gramene" id="Pp3c17_13780V3.1">
    <property type="protein sequence ID" value="Pp3c17_13780V3.1"/>
    <property type="gene ID" value="Pp3c17_13780"/>
</dbReference>
<gene>
    <name evidence="11" type="primary">LOC112294459</name>
    <name evidence="10" type="ORF">PHYPA_022043</name>
</gene>
<evidence type="ECO:0000256" key="8">
    <source>
        <dbReference type="SAM" id="MobiDB-lite"/>
    </source>
</evidence>
<sequence length="1026" mass="110862">MDCTRVCSIFGPCLGCIGGNELGSLTQLASAKQKFPLSVYSSSFNGRKSLKSISHTMGHSCLQDSPVRLTSFPRERFSFNDITATSATAKASEVLTTLGGETANVSYEVSNESFLSDDVKADIDDGNNVETETLKLLEWPRVCIQVSEFASTPMAVAVARKGDLPIGRTVVESEELQAQTVAAQLLSSPLEFSGIEDLRKFIEDAQSGNVCQLEELCLVRKTLAAVRRLHNQVVGQSRDGASIETHKDEQGAASIGPLQAVMLGCNLCSELESAIEYCLDCSRSTILDRASSKLASVRLMRQENSMALESLIKETAAMVFSAGGMDSQLVTKRRGRMCVAVRASQKGLLKGGVTLDVSNTGATYFMEPESAIHFNNEEIQLAEEEKLEEIAVLRQLTFMLLDTSDDVIDLLERVTTLDLACARAGHSAWLNGARPVFVNSMADSMSSSHSSSALDTTPAKEDLLLVDIKGVRHPLLLGSALESPVNSPRYGIYIRQKEKSRRSSSGLKGAVESSNVDRMLPVPIDINIRTGVKVVTITGPNTGGKTAALKTLGVVALMAKAGLCLPATGVPRLPWFDSILADIGDDQSLERNLSTFSGHIRRVRQILEAGTAQSLILLDEIGGGTDPSEGAALATAILRNLAASVQLTLATTHCAELRTLKDHDPEFENASVEFDVKTLRPTYRVLWGIAGQSNALNIAASLGFDSEVLTRARELVTKLVPASLGARSTELMVPLVKQRNEQLERSAAAASALAIISKLYNKLQSEAENLAQKEAKLRRLQEEATNKKVAHANASLEEILLKFQESAHQKAKEDEGFSMRDAQAAIIAVVEEHATKPVASITSNPASITEPEGKEGEGEQLRVGDEVIIKRLGKLPATIVDIPQAENDYLTVQVGTMKMRVKLNEILSRVARSAKGGARTPTENKMKQPARSSKAEAEPEEIKFDAAVQTSKNTLDLRGKRVEESLQELDLALAGRSRGSVLFIVHGMGTGAVKEAVLLRLRKHPYVAKFEQESVMNPGCTIVYIK</sequence>
<evidence type="ECO:0000313" key="10">
    <source>
        <dbReference type="EMBL" id="PNR36192.1"/>
    </source>
</evidence>
<keyword evidence="7" id="KW-0175">Coiled coil</keyword>
<dbReference type="OrthoDB" id="1924787at2759"/>
<dbReference type="GO" id="GO:0003690">
    <property type="term" value="F:double-stranded DNA binding"/>
    <property type="evidence" value="ECO:0000318"/>
    <property type="project" value="GO_Central"/>
</dbReference>
<dbReference type="EnsemblPlants" id="Pp3c17_13780V3.1">
    <property type="protein sequence ID" value="Pp3c17_13780V3.1"/>
    <property type="gene ID" value="Pp3c17_13780"/>
</dbReference>
<dbReference type="EnsemblPlants" id="Pp3c17_13784V3.1">
    <property type="protein sequence ID" value="Pp3c17_13784V3.1"/>
    <property type="gene ID" value="Pp3c17_13784"/>
</dbReference>
<keyword evidence="1" id="KW-0699">rRNA-binding</keyword>
<evidence type="ECO:0000256" key="7">
    <source>
        <dbReference type="SAM" id="Coils"/>
    </source>
</evidence>
<dbReference type="InterPro" id="IPR045076">
    <property type="entry name" value="MutS"/>
</dbReference>
<keyword evidence="5" id="KW-0694">RNA-binding</keyword>
<keyword evidence="3" id="KW-0378">Hydrolase</keyword>
<dbReference type="InterPro" id="IPR002625">
    <property type="entry name" value="Smr_dom"/>
</dbReference>
<feature type="coiled-coil region" evidence="7">
    <location>
        <begin position="753"/>
        <end position="790"/>
    </location>
</feature>
<dbReference type="InterPro" id="IPR000432">
    <property type="entry name" value="DNA_mismatch_repair_MutS_C"/>
</dbReference>
<dbReference type="InterPro" id="IPR036187">
    <property type="entry name" value="DNA_mismatch_repair_MutS_sf"/>
</dbReference>
<reference evidence="10 12" key="2">
    <citation type="journal article" date="2018" name="Plant J.">
        <title>The Physcomitrella patens chromosome-scale assembly reveals moss genome structure and evolution.</title>
        <authorList>
            <person name="Lang D."/>
            <person name="Ullrich K.K."/>
            <person name="Murat F."/>
            <person name="Fuchs J."/>
            <person name="Jenkins J."/>
            <person name="Haas F.B."/>
            <person name="Piednoel M."/>
            <person name="Gundlach H."/>
            <person name="Van Bel M."/>
            <person name="Meyberg R."/>
            <person name="Vives C."/>
            <person name="Morata J."/>
            <person name="Symeonidi A."/>
            <person name="Hiss M."/>
            <person name="Muchero W."/>
            <person name="Kamisugi Y."/>
            <person name="Saleh O."/>
            <person name="Blanc G."/>
            <person name="Decker E.L."/>
            <person name="van Gessel N."/>
            <person name="Grimwood J."/>
            <person name="Hayes R.D."/>
            <person name="Graham S.W."/>
            <person name="Gunter L.E."/>
            <person name="McDaniel S.F."/>
            <person name="Hoernstein S.N.W."/>
            <person name="Larsson A."/>
            <person name="Li F.W."/>
            <person name="Perroud P.F."/>
            <person name="Phillips J."/>
            <person name="Ranjan P."/>
            <person name="Rokshar D.S."/>
            <person name="Rothfels C.J."/>
            <person name="Schneider L."/>
            <person name="Shu S."/>
            <person name="Stevenson D.W."/>
            <person name="Thummler F."/>
            <person name="Tillich M."/>
            <person name="Villarreal Aguilar J.C."/>
            <person name="Widiez T."/>
            <person name="Wong G.K."/>
            <person name="Wymore A."/>
            <person name="Zhang Y."/>
            <person name="Zimmer A.D."/>
            <person name="Quatrano R.S."/>
            <person name="Mayer K.F.X."/>
            <person name="Goodstein D."/>
            <person name="Casacuberta J.M."/>
            <person name="Vandepoele K."/>
            <person name="Reski R."/>
            <person name="Cuming A.C."/>
            <person name="Tuskan G.A."/>
            <person name="Maumus F."/>
            <person name="Salse J."/>
            <person name="Schmutz J."/>
            <person name="Rensing S.A."/>
        </authorList>
    </citation>
    <scope>NUCLEOTIDE SEQUENCE [LARGE SCALE GENOMIC DNA]</scope>
    <source>
        <strain evidence="11 12">cv. Gransden 2004</strain>
    </source>
</reference>
<dbReference type="PANTHER" id="PTHR48466:SF1">
    <property type="entry name" value="SMR DOMAIN-CONTAINING PROTEIN"/>
    <property type="match status" value="1"/>
</dbReference>
<dbReference type="GO" id="GO:0005524">
    <property type="term" value="F:ATP binding"/>
    <property type="evidence" value="ECO:0007669"/>
    <property type="project" value="UniProtKB-KW"/>
</dbReference>
<organism evidence="10">
    <name type="scientific">Physcomitrium patens</name>
    <name type="common">Spreading-leaved earth moss</name>
    <name type="synonym">Physcomitrella patens</name>
    <dbReference type="NCBI Taxonomy" id="3218"/>
    <lineage>
        <taxon>Eukaryota</taxon>
        <taxon>Viridiplantae</taxon>
        <taxon>Streptophyta</taxon>
        <taxon>Embryophyta</taxon>
        <taxon>Bryophyta</taxon>
        <taxon>Bryophytina</taxon>
        <taxon>Bryopsida</taxon>
        <taxon>Funariidae</taxon>
        <taxon>Funariales</taxon>
        <taxon>Funariaceae</taxon>
        <taxon>Physcomitrium</taxon>
    </lineage>
</organism>
<evidence type="ECO:0000256" key="5">
    <source>
        <dbReference type="ARBA" id="ARBA00022884"/>
    </source>
</evidence>
<dbReference type="InterPro" id="IPR046893">
    <property type="entry name" value="MSSS"/>
</dbReference>
<keyword evidence="6" id="KW-0238">DNA-binding</keyword>
<dbReference type="InterPro" id="IPR027417">
    <property type="entry name" value="P-loop_NTPase"/>
</dbReference>
<keyword evidence="12" id="KW-1185">Reference proteome</keyword>
<feature type="domain" description="Smr" evidence="9">
    <location>
        <begin position="955"/>
        <end position="1026"/>
    </location>
</feature>
<dbReference type="SUPFAM" id="SSF52540">
    <property type="entry name" value="P-loop containing nucleoside triphosphate hydrolases"/>
    <property type="match status" value="1"/>
</dbReference>
<dbReference type="PaxDb" id="3218-PP1S98_33V6.1"/>
<dbReference type="FunFam" id="3.40.50.300:FF:000830">
    <property type="entry name" value="Endonuclease MutS2"/>
    <property type="match status" value="1"/>
</dbReference>
<dbReference type="InterPro" id="IPR005747">
    <property type="entry name" value="MutS2"/>
</dbReference>
<name>A0A2K1J3U5_PHYPA</name>
<dbReference type="GO" id="GO:0140664">
    <property type="term" value="F:ATP-dependent DNA damage sensor activity"/>
    <property type="evidence" value="ECO:0007669"/>
    <property type="project" value="InterPro"/>
</dbReference>
<evidence type="ECO:0000256" key="2">
    <source>
        <dbReference type="ARBA" id="ARBA00022741"/>
    </source>
</evidence>
<dbReference type="Pfam" id="PF00488">
    <property type="entry name" value="MutS_V"/>
    <property type="match status" value="1"/>
</dbReference>
<reference evidence="11" key="3">
    <citation type="submission" date="2020-12" db="UniProtKB">
        <authorList>
            <consortium name="EnsemblPlants"/>
        </authorList>
    </citation>
    <scope>IDENTIFICATION</scope>
</reference>
<dbReference type="STRING" id="3218.A0A2K1J3U5"/>
<dbReference type="SMART" id="SM00533">
    <property type="entry name" value="MUTSd"/>
    <property type="match status" value="1"/>
</dbReference>
<evidence type="ECO:0000256" key="6">
    <source>
        <dbReference type="ARBA" id="ARBA00023125"/>
    </source>
</evidence>
<dbReference type="SMART" id="SM00463">
    <property type="entry name" value="SMR"/>
    <property type="match status" value="1"/>
</dbReference>
<dbReference type="InterPro" id="IPR007696">
    <property type="entry name" value="DNA_mismatch_repair_MutS_core"/>
</dbReference>
<reference evidence="10 12" key="1">
    <citation type="journal article" date="2008" name="Science">
        <title>The Physcomitrella genome reveals evolutionary insights into the conquest of land by plants.</title>
        <authorList>
            <person name="Rensing S."/>
            <person name="Lang D."/>
            <person name="Zimmer A."/>
            <person name="Terry A."/>
            <person name="Salamov A."/>
            <person name="Shapiro H."/>
            <person name="Nishiyama T."/>
            <person name="Perroud P.-F."/>
            <person name="Lindquist E."/>
            <person name="Kamisugi Y."/>
            <person name="Tanahashi T."/>
            <person name="Sakakibara K."/>
            <person name="Fujita T."/>
            <person name="Oishi K."/>
            <person name="Shin-I T."/>
            <person name="Kuroki Y."/>
            <person name="Toyoda A."/>
            <person name="Suzuki Y."/>
            <person name="Hashimoto A."/>
            <person name="Yamaguchi K."/>
            <person name="Sugano A."/>
            <person name="Kohara Y."/>
            <person name="Fujiyama A."/>
            <person name="Anterola A."/>
            <person name="Aoki S."/>
            <person name="Ashton N."/>
            <person name="Barbazuk W.B."/>
            <person name="Barker E."/>
            <person name="Bennetzen J."/>
            <person name="Bezanilla M."/>
            <person name="Blankenship R."/>
            <person name="Cho S.H."/>
            <person name="Dutcher S."/>
            <person name="Estelle M."/>
            <person name="Fawcett J.A."/>
            <person name="Gundlach H."/>
            <person name="Hanada K."/>
            <person name="Heyl A."/>
            <person name="Hicks K.A."/>
            <person name="Hugh J."/>
            <person name="Lohr M."/>
            <person name="Mayer K."/>
            <person name="Melkozernov A."/>
            <person name="Murata T."/>
            <person name="Nelson D."/>
            <person name="Pils B."/>
            <person name="Prigge M."/>
            <person name="Reiss B."/>
            <person name="Renner T."/>
            <person name="Rombauts S."/>
            <person name="Rushton P."/>
            <person name="Sanderfoot A."/>
            <person name="Schween G."/>
            <person name="Shiu S.-H."/>
            <person name="Stueber K."/>
            <person name="Theodoulou F.L."/>
            <person name="Tu H."/>
            <person name="Van de Peer Y."/>
            <person name="Verrier P.J."/>
            <person name="Waters E."/>
            <person name="Wood A."/>
            <person name="Yang L."/>
            <person name="Cove D."/>
            <person name="Cuming A."/>
            <person name="Hasebe M."/>
            <person name="Lucas S."/>
            <person name="Mishler D.B."/>
            <person name="Reski R."/>
            <person name="Grigoriev I."/>
            <person name="Quatrano R.S."/>
            <person name="Boore J.L."/>
        </authorList>
    </citation>
    <scope>NUCLEOTIDE SEQUENCE [LARGE SCALE GENOMIC DNA]</scope>
    <source>
        <strain evidence="11 12">cv. Gransden 2004</strain>
    </source>
</reference>
<evidence type="ECO:0000259" key="9">
    <source>
        <dbReference type="PROSITE" id="PS50828"/>
    </source>
</evidence>
<evidence type="ECO:0000256" key="3">
    <source>
        <dbReference type="ARBA" id="ARBA00022801"/>
    </source>
</evidence>
<evidence type="ECO:0000256" key="4">
    <source>
        <dbReference type="ARBA" id="ARBA00022840"/>
    </source>
</evidence>
<dbReference type="FunCoup" id="A0A2K1J3U5">
    <property type="interactions" value="187"/>
</dbReference>
<dbReference type="GO" id="GO:0030983">
    <property type="term" value="F:mismatched DNA binding"/>
    <property type="evidence" value="ECO:0007669"/>
    <property type="project" value="InterPro"/>
</dbReference>
<evidence type="ECO:0000313" key="11">
    <source>
        <dbReference type="EnsemblPlants" id="Pp3c17_13780V3.1"/>
    </source>
</evidence>
<dbReference type="GO" id="GO:0019843">
    <property type="term" value="F:rRNA binding"/>
    <property type="evidence" value="ECO:0007669"/>
    <property type="project" value="UniProtKB-KW"/>
</dbReference>
<dbReference type="AlphaFoldDB" id="A0A2K1J3U5"/>
<dbReference type="NCBIfam" id="TIGR01069">
    <property type="entry name" value="mutS2"/>
    <property type="match status" value="1"/>
</dbReference>
<dbReference type="GO" id="GO:0016887">
    <property type="term" value="F:ATP hydrolysis activity"/>
    <property type="evidence" value="ECO:0007669"/>
    <property type="project" value="InterPro"/>
</dbReference>
<dbReference type="Gene3D" id="3.30.1370.110">
    <property type="match status" value="1"/>
</dbReference>
<dbReference type="PANTHER" id="PTHR48466">
    <property type="entry name" value="OS10G0509000 PROTEIN-RELATED"/>
    <property type="match status" value="1"/>
</dbReference>
<dbReference type="GeneID" id="112294459"/>
<keyword evidence="4" id="KW-0067">ATP-binding</keyword>
<dbReference type="GO" id="GO:0045910">
    <property type="term" value="P:negative regulation of DNA recombination"/>
    <property type="evidence" value="ECO:0007669"/>
    <property type="project" value="InterPro"/>
</dbReference>
<dbReference type="InterPro" id="IPR036063">
    <property type="entry name" value="Smr_dom_sf"/>
</dbReference>
<dbReference type="KEGG" id="ppp:112294459"/>
<dbReference type="EMBL" id="ABEU02000017">
    <property type="protein sequence ID" value="PNR36192.1"/>
    <property type="molecule type" value="Genomic_DNA"/>
</dbReference>
<dbReference type="Gramene" id="Pp3c17_13784V3.1">
    <property type="protein sequence ID" value="Pp3c17_13784V3.1"/>
    <property type="gene ID" value="Pp3c17_13784"/>
</dbReference>
<dbReference type="GO" id="GO:0006298">
    <property type="term" value="P:mismatch repair"/>
    <property type="evidence" value="ECO:0007669"/>
    <property type="project" value="InterPro"/>
</dbReference>
<dbReference type="GO" id="GO:0004519">
    <property type="term" value="F:endonuclease activity"/>
    <property type="evidence" value="ECO:0007669"/>
    <property type="project" value="UniProtKB-KW"/>
</dbReference>
<proteinExistence type="predicted"/>
<keyword evidence="2" id="KW-0547">Nucleotide-binding</keyword>
<dbReference type="Proteomes" id="UP000006727">
    <property type="component" value="Chromosome 17"/>
</dbReference>
<accession>A0A2K1J3U5</accession>
<evidence type="ECO:0000256" key="1">
    <source>
        <dbReference type="ARBA" id="ARBA00022730"/>
    </source>
</evidence>
<protein>
    <recommendedName>
        <fullName evidence="9">Smr domain-containing protein</fullName>
    </recommendedName>
</protein>
<dbReference type="SUPFAM" id="SSF48334">
    <property type="entry name" value="DNA repair protein MutS, domain III"/>
    <property type="match status" value="1"/>
</dbReference>